<dbReference type="EMBL" id="BKCJ010000990">
    <property type="protein sequence ID" value="GEU37920.1"/>
    <property type="molecule type" value="Genomic_DNA"/>
</dbReference>
<dbReference type="GO" id="GO:0003964">
    <property type="term" value="F:RNA-directed DNA polymerase activity"/>
    <property type="evidence" value="ECO:0007669"/>
    <property type="project" value="UniProtKB-KW"/>
</dbReference>
<proteinExistence type="predicted"/>
<dbReference type="SUPFAM" id="SSF56672">
    <property type="entry name" value="DNA/RNA polymerases"/>
    <property type="match status" value="1"/>
</dbReference>
<dbReference type="PANTHER" id="PTHR46148">
    <property type="entry name" value="CHROMO DOMAIN-CONTAINING PROTEIN"/>
    <property type="match status" value="1"/>
</dbReference>
<evidence type="ECO:0000259" key="2">
    <source>
        <dbReference type="Pfam" id="PF17919"/>
    </source>
</evidence>
<dbReference type="SUPFAM" id="SSF53098">
    <property type="entry name" value="Ribonuclease H-like"/>
    <property type="match status" value="1"/>
</dbReference>
<feature type="compositionally biased region" description="Gly residues" evidence="1">
    <location>
        <begin position="125"/>
        <end position="140"/>
    </location>
</feature>
<feature type="region of interest" description="Disordered" evidence="1">
    <location>
        <begin position="525"/>
        <end position="546"/>
    </location>
</feature>
<feature type="compositionally biased region" description="Basic and acidic residues" evidence="1">
    <location>
        <begin position="525"/>
        <end position="539"/>
    </location>
</feature>
<sequence length="813" mass="93328">MKLAEVSGTVVLVNVYEFASDDMPKSADKKGLDGLMQELDRMFIASEHSADMLDRIGVLERDNMKLRGMLCVEREQIDSLRCHMAYTQEELRHIRRFRYYDCMEPTMESRDKHENDNKDDNGNDNGDGGKNGNGNVLGGGNGDGNLNVNVGGVVPVAHECTYQDFLKCQPLIFKGTKGVVRLTRWFEKMETVFHISNYPQKYQVKYASCTLQNSALTWWNPHKRIVGTDAAYAMSWKTHIKLMIKGIVLLYIKMVPDEEDMVEKFIGGLSDNIQGNVIVAKPKRLQDAIRIANNLMNKKLKGYAARNAENKRRFKNNPRDNRVPQTPFKRQNVDGKNVAMAYMVGNSKKKGAAVAATTQRSLVENQRIVTYFGCGGQRHYKRDYPKLKNQNRGNKAANNEARRMDWLSMYHVVIVCNEKIVRILYDNETLTIRGRKGRSCFSDAEAKLCSAPILGLPEGSENFVVYCDALHKGLGVVLMQKEKAIAYASCQLKTHEKNYTTHDLELRALVFALKMWRQLYGTKKGERGGRRIEPKRKDQATTSSSLSDDYRLNGKLTRQYLKEVVSRHGVPVLIISKRDSRFTSHFWQSLQKALGTQFDMSTAYHPVGIDTYPWWNLHTTTVITLASKQHHSRHYMVGSVDRLFARLSLETSNSQDQRLSTRPPKRSSKSKVVSPWKGVIGFGKRGKLNPRYIRPFKILAKVRTVAYRLELLEHLSRVHNTFHVSNLKKCLSDKTLLIPLDEIQIDDKLHFIEEPIEIMDREDKRVNQSCIPIVKVRWNLRRGPEFTWERKDQFRKNYPHLFSKSLSAPDSRS</sequence>
<organism evidence="4">
    <name type="scientific">Tanacetum cinerariifolium</name>
    <name type="common">Dalmatian daisy</name>
    <name type="synonym">Chrysanthemum cinerariifolium</name>
    <dbReference type="NCBI Taxonomy" id="118510"/>
    <lineage>
        <taxon>Eukaryota</taxon>
        <taxon>Viridiplantae</taxon>
        <taxon>Streptophyta</taxon>
        <taxon>Embryophyta</taxon>
        <taxon>Tracheophyta</taxon>
        <taxon>Spermatophyta</taxon>
        <taxon>Magnoliopsida</taxon>
        <taxon>eudicotyledons</taxon>
        <taxon>Gunneridae</taxon>
        <taxon>Pentapetalae</taxon>
        <taxon>asterids</taxon>
        <taxon>campanulids</taxon>
        <taxon>Asterales</taxon>
        <taxon>Asteraceae</taxon>
        <taxon>Asteroideae</taxon>
        <taxon>Anthemideae</taxon>
        <taxon>Anthemidinae</taxon>
        <taxon>Tanacetum</taxon>
    </lineage>
</organism>
<dbReference type="AlphaFoldDB" id="A0A6L2JM98"/>
<evidence type="ECO:0000256" key="1">
    <source>
        <dbReference type="SAM" id="MobiDB-lite"/>
    </source>
</evidence>
<dbReference type="InterPro" id="IPR056924">
    <property type="entry name" value="SH3_Tf2-1"/>
</dbReference>
<dbReference type="Pfam" id="PF17919">
    <property type="entry name" value="RT_RNaseH_2"/>
    <property type="match status" value="1"/>
</dbReference>
<feature type="compositionally biased region" description="Basic and acidic residues" evidence="1">
    <location>
        <begin position="108"/>
        <end position="121"/>
    </location>
</feature>
<dbReference type="InterPro" id="IPR036397">
    <property type="entry name" value="RNaseH_sf"/>
</dbReference>
<evidence type="ECO:0000259" key="3">
    <source>
        <dbReference type="Pfam" id="PF24626"/>
    </source>
</evidence>
<dbReference type="Pfam" id="PF24626">
    <property type="entry name" value="SH3_Tf2-1"/>
    <property type="match status" value="1"/>
</dbReference>
<dbReference type="InterPro" id="IPR012337">
    <property type="entry name" value="RNaseH-like_sf"/>
</dbReference>
<comment type="caution">
    <text evidence="4">The sequence shown here is derived from an EMBL/GenBank/DDBJ whole genome shotgun (WGS) entry which is preliminary data.</text>
</comment>
<evidence type="ECO:0000313" key="4">
    <source>
        <dbReference type="EMBL" id="GEU37920.1"/>
    </source>
</evidence>
<feature type="domain" description="Reverse transcriptase/retrotransposon-derived protein RNase H-like" evidence="2">
    <location>
        <begin position="438"/>
        <end position="519"/>
    </location>
</feature>
<feature type="domain" description="Tf2-1-like SH3-like" evidence="3">
    <location>
        <begin position="677"/>
        <end position="730"/>
    </location>
</feature>
<name>A0A6L2JM98_TANCI</name>
<feature type="region of interest" description="Disordered" evidence="1">
    <location>
        <begin position="108"/>
        <end position="140"/>
    </location>
</feature>
<accession>A0A6L2JM98</accession>
<dbReference type="PANTHER" id="PTHR46148:SF59">
    <property type="entry name" value="NUCLEOTIDYLTRANSFERASE, RIBONUCLEASE H"/>
    <property type="match status" value="1"/>
</dbReference>
<gene>
    <name evidence="4" type="ORF">Tci_009898</name>
</gene>
<keyword evidence="4" id="KW-0808">Transferase</keyword>
<dbReference type="GO" id="GO:0003676">
    <property type="term" value="F:nucleic acid binding"/>
    <property type="evidence" value="ECO:0007669"/>
    <property type="project" value="InterPro"/>
</dbReference>
<protein>
    <submittedName>
        <fullName evidence="4">Putative reverse transcriptase domain-containing protein</fullName>
    </submittedName>
</protein>
<keyword evidence="4" id="KW-0695">RNA-directed DNA polymerase</keyword>
<dbReference type="InterPro" id="IPR041577">
    <property type="entry name" value="RT_RNaseH_2"/>
</dbReference>
<reference evidence="4" key="1">
    <citation type="journal article" date="2019" name="Sci. Rep.">
        <title>Draft genome of Tanacetum cinerariifolium, the natural source of mosquito coil.</title>
        <authorList>
            <person name="Yamashiro T."/>
            <person name="Shiraishi A."/>
            <person name="Satake H."/>
            <person name="Nakayama K."/>
        </authorList>
    </citation>
    <scope>NUCLEOTIDE SEQUENCE</scope>
</reference>
<keyword evidence="4" id="KW-0548">Nucleotidyltransferase</keyword>
<dbReference type="Gene3D" id="3.30.420.10">
    <property type="entry name" value="Ribonuclease H-like superfamily/Ribonuclease H"/>
    <property type="match status" value="1"/>
</dbReference>
<dbReference type="InterPro" id="IPR043502">
    <property type="entry name" value="DNA/RNA_pol_sf"/>
</dbReference>